<reference evidence="3" key="1">
    <citation type="submission" date="2021-01" db="EMBL/GenBank/DDBJ databases">
        <authorList>
            <person name="Corre E."/>
            <person name="Pelletier E."/>
            <person name="Niang G."/>
            <person name="Scheremetjew M."/>
            <person name="Finn R."/>
            <person name="Kale V."/>
            <person name="Holt S."/>
            <person name="Cochrane G."/>
            <person name="Meng A."/>
            <person name="Brown T."/>
            <person name="Cohen L."/>
        </authorList>
    </citation>
    <scope>NUCLEOTIDE SEQUENCE</scope>
    <source>
        <strain evidence="3">PLY182g</strain>
    </source>
</reference>
<organism evidence="3">
    <name type="scientific">Coccolithus braarudii</name>
    <dbReference type="NCBI Taxonomy" id="221442"/>
    <lineage>
        <taxon>Eukaryota</taxon>
        <taxon>Haptista</taxon>
        <taxon>Haptophyta</taxon>
        <taxon>Prymnesiophyceae</taxon>
        <taxon>Coccolithales</taxon>
        <taxon>Coccolithaceae</taxon>
        <taxon>Coccolithus</taxon>
    </lineage>
</organism>
<dbReference type="Pfam" id="PF00160">
    <property type="entry name" value="Pro_isomerase"/>
    <property type="match status" value="1"/>
</dbReference>
<dbReference type="Gene3D" id="2.40.100.10">
    <property type="entry name" value="Cyclophilin-like"/>
    <property type="match status" value="1"/>
</dbReference>
<name>A0A7S0PZ94_9EUKA</name>
<feature type="compositionally biased region" description="Basic and acidic residues" evidence="1">
    <location>
        <begin position="74"/>
        <end position="86"/>
    </location>
</feature>
<dbReference type="InterPro" id="IPR002130">
    <property type="entry name" value="Cyclophilin-type_PPIase_dom"/>
</dbReference>
<feature type="domain" description="PPIase cyclophilin-type" evidence="2">
    <location>
        <begin position="187"/>
        <end position="264"/>
    </location>
</feature>
<evidence type="ECO:0000256" key="1">
    <source>
        <dbReference type="SAM" id="MobiDB-lite"/>
    </source>
</evidence>
<dbReference type="AlphaFoldDB" id="A0A7S0PZ94"/>
<dbReference type="PANTHER" id="PTHR46873">
    <property type="entry name" value="EXPRESSED PROTEIN"/>
    <property type="match status" value="1"/>
</dbReference>
<accession>A0A7S0PZ94</accession>
<dbReference type="InterPro" id="IPR029000">
    <property type="entry name" value="Cyclophilin-like_dom_sf"/>
</dbReference>
<dbReference type="SUPFAM" id="SSF50891">
    <property type="entry name" value="Cyclophilin-like"/>
    <property type="match status" value="1"/>
</dbReference>
<evidence type="ECO:0000259" key="2">
    <source>
        <dbReference type="Pfam" id="PF00160"/>
    </source>
</evidence>
<dbReference type="EMBL" id="HBEY01006760">
    <property type="protein sequence ID" value="CAD8599982.1"/>
    <property type="molecule type" value="Transcribed_RNA"/>
</dbReference>
<gene>
    <name evidence="3" type="ORF">CPEL01642_LOCUS3312</name>
</gene>
<evidence type="ECO:0000313" key="3">
    <source>
        <dbReference type="EMBL" id="CAD8599982.1"/>
    </source>
</evidence>
<dbReference type="PANTHER" id="PTHR46873:SF1">
    <property type="entry name" value="EXPRESSED PROTEIN"/>
    <property type="match status" value="1"/>
</dbReference>
<feature type="region of interest" description="Disordered" evidence="1">
    <location>
        <begin position="58"/>
        <end position="88"/>
    </location>
</feature>
<protein>
    <recommendedName>
        <fullName evidence="2">PPIase cyclophilin-type domain-containing protein</fullName>
    </recommendedName>
</protein>
<proteinExistence type="predicted"/>
<dbReference type="GO" id="GO:0003755">
    <property type="term" value="F:peptidyl-prolyl cis-trans isomerase activity"/>
    <property type="evidence" value="ECO:0007669"/>
    <property type="project" value="InterPro"/>
</dbReference>
<sequence length="274" mass="29532">MPRKGHVSSVLLCLTLPALLWVGFLLCHALAPYSVPVATVRTSEATYSRISVSERTTSSSTAGVASRASHPRRRITEEEQGTDHSARKQIAGIDQAVSPPEAVSIEFVMGSGTKHRIHVRLRPDLSQSSVDFMIDALSKQCAGEFYRSESFLMQGKVNCMSKVEVTKGLCPPTVKEDLNRKCPSHDQHCGCHGPIMTRGMVGWAGGSAGPDFFIYTGDAPATHWSTDHTVFGELVGDASWDAIAALRKLPTRNQGMKMLVQSVPITVMPAGVAG</sequence>